<feature type="non-terminal residue" evidence="1">
    <location>
        <position position="152"/>
    </location>
</feature>
<reference evidence="1 2" key="1">
    <citation type="journal article" date="2019" name="Sci. Data">
        <title>Hybrid genome assembly and annotation of Danionella translucida.</title>
        <authorList>
            <person name="Kadobianskyi M."/>
            <person name="Schulze L."/>
            <person name="Schuelke M."/>
            <person name="Judkewitz B."/>
        </authorList>
    </citation>
    <scope>NUCLEOTIDE SEQUENCE [LARGE SCALE GENOMIC DNA]</scope>
    <source>
        <strain evidence="1 2">Bolton</strain>
    </source>
</reference>
<dbReference type="AlphaFoldDB" id="A0A553QA47"/>
<keyword evidence="2" id="KW-1185">Reference proteome</keyword>
<evidence type="ECO:0000313" key="2">
    <source>
        <dbReference type="Proteomes" id="UP000316079"/>
    </source>
</evidence>
<organism evidence="1 2">
    <name type="scientific">Danionella cerebrum</name>
    <dbReference type="NCBI Taxonomy" id="2873325"/>
    <lineage>
        <taxon>Eukaryota</taxon>
        <taxon>Metazoa</taxon>
        <taxon>Chordata</taxon>
        <taxon>Craniata</taxon>
        <taxon>Vertebrata</taxon>
        <taxon>Euteleostomi</taxon>
        <taxon>Actinopterygii</taxon>
        <taxon>Neopterygii</taxon>
        <taxon>Teleostei</taxon>
        <taxon>Ostariophysi</taxon>
        <taxon>Cypriniformes</taxon>
        <taxon>Danionidae</taxon>
        <taxon>Danioninae</taxon>
        <taxon>Danionella</taxon>
    </lineage>
</organism>
<dbReference type="OrthoDB" id="8837947at2759"/>
<dbReference type="Proteomes" id="UP000316079">
    <property type="component" value="Unassembled WGS sequence"/>
</dbReference>
<proteinExistence type="predicted"/>
<comment type="caution">
    <text evidence="1">The sequence shown here is derived from an EMBL/GenBank/DDBJ whole genome shotgun (WGS) entry which is preliminary data.</text>
</comment>
<evidence type="ECO:0000313" key="1">
    <source>
        <dbReference type="EMBL" id="TRY86802.1"/>
    </source>
</evidence>
<name>A0A553QA47_9TELE</name>
<sequence length="152" mass="17240">MLSVQRDNPMMGQLYDLLHLIWKTYHFSPKSVRELRVIGADLGVNVLMPSGVKGTRWLPHVSRALETFLKPGQFTAVYYHMDHLAGSSANADIAGRATKAMFYVTNFYCCMIQVKKSMEEATFVAFCHFIANMFSGISKFSLLLQRNEIILP</sequence>
<dbReference type="EMBL" id="SRMA01026180">
    <property type="protein sequence ID" value="TRY86802.1"/>
    <property type="molecule type" value="Genomic_DNA"/>
</dbReference>
<accession>A0A553QA47</accession>
<protein>
    <submittedName>
        <fullName evidence="1">Uncharacterized protein</fullName>
    </submittedName>
</protein>
<gene>
    <name evidence="1" type="ORF">DNTS_035027</name>
</gene>